<sequence length="119" mass="12721">MKRMGPTKQQDLQALAGNLLRTARAKAGVSQARLAQLAGMPRSTVERIEAGTRQPSLPTLGKLLAALDLDLRPRLEPYDDHDDVLNANSASMTPDQRAATDARHEALVALVDAGRIASA</sequence>
<evidence type="ECO:0000259" key="2">
    <source>
        <dbReference type="PROSITE" id="PS50943"/>
    </source>
</evidence>
<protein>
    <submittedName>
        <fullName evidence="3">Helix-turn-helix</fullName>
    </submittedName>
</protein>
<dbReference type="Gene3D" id="1.10.260.40">
    <property type="entry name" value="lambda repressor-like DNA-binding domains"/>
    <property type="match status" value="1"/>
</dbReference>
<evidence type="ECO:0000256" key="1">
    <source>
        <dbReference type="SAM" id="MobiDB-lite"/>
    </source>
</evidence>
<accession>A0A1H8R4L2</accession>
<dbReference type="STRING" id="673521.SAMN05660991_00997"/>
<dbReference type="InterPro" id="IPR001387">
    <property type="entry name" value="Cro/C1-type_HTH"/>
</dbReference>
<evidence type="ECO:0000313" key="3">
    <source>
        <dbReference type="EMBL" id="SEO61332.1"/>
    </source>
</evidence>
<name>A0A1H8R4L2_9ACTN</name>
<dbReference type="SUPFAM" id="SSF47413">
    <property type="entry name" value="lambda repressor-like DNA-binding domains"/>
    <property type="match status" value="1"/>
</dbReference>
<dbReference type="CDD" id="cd00093">
    <property type="entry name" value="HTH_XRE"/>
    <property type="match status" value="1"/>
</dbReference>
<dbReference type="EMBL" id="FOEE01000002">
    <property type="protein sequence ID" value="SEO61332.1"/>
    <property type="molecule type" value="Genomic_DNA"/>
</dbReference>
<evidence type="ECO:0000313" key="4">
    <source>
        <dbReference type="Proteomes" id="UP000198960"/>
    </source>
</evidence>
<gene>
    <name evidence="3" type="ORF">SAMN05660991_00997</name>
</gene>
<dbReference type="SMART" id="SM00530">
    <property type="entry name" value="HTH_XRE"/>
    <property type="match status" value="1"/>
</dbReference>
<dbReference type="GO" id="GO:0003677">
    <property type="term" value="F:DNA binding"/>
    <property type="evidence" value="ECO:0007669"/>
    <property type="project" value="InterPro"/>
</dbReference>
<dbReference type="InterPro" id="IPR010982">
    <property type="entry name" value="Lambda_DNA-bd_dom_sf"/>
</dbReference>
<proteinExistence type="predicted"/>
<keyword evidence="4" id="KW-1185">Reference proteome</keyword>
<feature type="region of interest" description="Disordered" evidence="1">
    <location>
        <begin position="80"/>
        <end position="100"/>
    </location>
</feature>
<dbReference type="AlphaFoldDB" id="A0A1H8R4L2"/>
<dbReference type="PROSITE" id="PS50943">
    <property type="entry name" value="HTH_CROC1"/>
    <property type="match status" value="1"/>
</dbReference>
<reference evidence="4" key="1">
    <citation type="submission" date="2016-10" db="EMBL/GenBank/DDBJ databases">
        <authorList>
            <person name="Varghese N."/>
            <person name="Submissions S."/>
        </authorList>
    </citation>
    <scope>NUCLEOTIDE SEQUENCE [LARGE SCALE GENOMIC DNA]</scope>
    <source>
        <strain evidence="4">DSM 45413</strain>
    </source>
</reference>
<dbReference type="RefSeq" id="WP_091940709.1">
    <property type="nucleotide sequence ID" value="NZ_FOEE01000002.1"/>
</dbReference>
<dbReference type="OrthoDB" id="5187268at2"/>
<feature type="domain" description="HTH cro/C1-type" evidence="2">
    <location>
        <begin position="20"/>
        <end position="74"/>
    </location>
</feature>
<organism evidence="3 4">
    <name type="scientific">Trujillonella endophytica</name>
    <dbReference type="NCBI Taxonomy" id="673521"/>
    <lineage>
        <taxon>Bacteria</taxon>
        <taxon>Bacillati</taxon>
        <taxon>Actinomycetota</taxon>
        <taxon>Actinomycetes</taxon>
        <taxon>Geodermatophilales</taxon>
        <taxon>Geodermatophilaceae</taxon>
        <taxon>Trujillonella</taxon>
    </lineage>
</organism>
<dbReference type="Pfam" id="PF01381">
    <property type="entry name" value="HTH_3"/>
    <property type="match status" value="1"/>
</dbReference>
<dbReference type="Proteomes" id="UP000198960">
    <property type="component" value="Unassembled WGS sequence"/>
</dbReference>